<dbReference type="InterPro" id="IPR003597">
    <property type="entry name" value="Ig_C1-set"/>
</dbReference>
<keyword evidence="6" id="KW-1185">Reference proteome</keyword>
<dbReference type="AlphaFoldDB" id="A0A8J6B5Z7"/>
<dbReference type="SMART" id="SM00407">
    <property type="entry name" value="IGc1"/>
    <property type="match status" value="1"/>
</dbReference>
<evidence type="ECO:0000256" key="3">
    <source>
        <dbReference type="SAM" id="Phobius"/>
    </source>
</evidence>
<dbReference type="SUPFAM" id="SSF54452">
    <property type="entry name" value="MHC antigen-recognition domain"/>
    <property type="match status" value="1"/>
</dbReference>
<dbReference type="PANTHER" id="PTHR16675">
    <property type="entry name" value="MHC CLASS I-RELATED"/>
    <property type="match status" value="1"/>
</dbReference>
<keyword evidence="1" id="KW-0325">Glycoprotein</keyword>
<dbReference type="Gene3D" id="2.60.40.10">
    <property type="entry name" value="Immunoglobulins"/>
    <property type="match status" value="1"/>
</dbReference>
<gene>
    <name evidence="5" type="ORF">GDO78_019482</name>
</gene>
<comment type="similarity">
    <text evidence="2">Belongs to the MHC class I family.</text>
</comment>
<dbReference type="OrthoDB" id="8936120at2759"/>
<dbReference type="PROSITE" id="PS50835">
    <property type="entry name" value="IG_LIKE"/>
    <property type="match status" value="1"/>
</dbReference>
<comment type="caution">
    <text evidence="5">The sequence shown here is derived from an EMBL/GenBank/DDBJ whole genome shotgun (WGS) entry which is preliminary data.</text>
</comment>
<feature type="non-terminal residue" evidence="5">
    <location>
        <position position="304"/>
    </location>
</feature>
<reference evidence="5" key="1">
    <citation type="thesis" date="2020" institute="ProQuest LLC" country="789 East Eisenhower Parkway, Ann Arbor, MI, USA">
        <title>Comparative Genomics and Chromosome Evolution.</title>
        <authorList>
            <person name="Mudd A.B."/>
        </authorList>
    </citation>
    <scope>NUCLEOTIDE SEQUENCE</scope>
    <source>
        <strain evidence="5">HN-11 Male</strain>
        <tissue evidence="5">Kidney and liver</tissue>
    </source>
</reference>
<dbReference type="InterPro" id="IPR007110">
    <property type="entry name" value="Ig-like_dom"/>
</dbReference>
<feature type="transmembrane region" description="Helical" evidence="3">
    <location>
        <begin position="279"/>
        <end position="303"/>
    </location>
</feature>
<dbReference type="Gene3D" id="3.30.500.10">
    <property type="entry name" value="MHC class I-like antigen recognition-like"/>
    <property type="match status" value="1"/>
</dbReference>
<dbReference type="Pfam" id="PF00129">
    <property type="entry name" value="MHC_I"/>
    <property type="match status" value="1"/>
</dbReference>
<dbReference type="InterPro" id="IPR011162">
    <property type="entry name" value="MHC_I/II-like_Ag-recog"/>
</dbReference>
<evidence type="ECO:0000256" key="1">
    <source>
        <dbReference type="ARBA" id="ARBA00023180"/>
    </source>
</evidence>
<feature type="non-terminal residue" evidence="5">
    <location>
        <position position="1"/>
    </location>
</feature>
<dbReference type="EMBL" id="WNTK01004000">
    <property type="protein sequence ID" value="KAG9464717.1"/>
    <property type="molecule type" value="Genomic_DNA"/>
</dbReference>
<dbReference type="InterPro" id="IPR011161">
    <property type="entry name" value="MHC_I-like_Ag-recog"/>
</dbReference>
<dbReference type="FunFam" id="3.30.500.10:FF:000001">
    <property type="entry name" value="H-2 class I histocompatibility antigen, alpha chain"/>
    <property type="match status" value="1"/>
</dbReference>
<dbReference type="InterPro" id="IPR036179">
    <property type="entry name" value="Ig-like_dom_sf"/>
</dbReference>
<evidence type="ECO:0000259" key="4">
    <source>
        <dbReference type="PROSITE" id="PS50835"/>
    </source>
</evidence>
<dbReference type="GO" id="GO:0009897">
    <property type="term" value="C:external side of plasma membrane"/>
    <property type="evidence" value="ECO:0007669"/>
    <property type="project" value="TreeGrafter"/>
</dbReference>
<dbReference type="SUPFAM" id="SSF48726">
    <property type="entry name" value="Immunoglobulin"/>
    <property type="match status" value="1"/>
</dbReference>
<dbReference type="PRINTS" id="PR01638">
    <property type="entry name" value="MHCCLASSI"/>
</dbReference>
<dbReference type="InterPro" id="IPR013783">
    <property type="entry name" value="Ig-like_fold"/>
</dbReference>
<protein>
    <recommendedName>
        <fullName evidence="4">Ig-like domain-containing protein</fullName>
    </recommendedName>
</protein>
<evidence type="ECO:0000256" key="2">
    <source>
        <dbReference type="RuleBase" id="RU004439"/>
    </source>
</evidence>
<sequence>DSHSLRYYHTAVSALGFGIPEYSSVGYLDDREIANYNSDSRKYRPSVEWMKKLGDDYWERNTQRARGNEARGRHNVKIAMERFNQSGGFHSYQSMFGCELDDDGHITGYVQYGYDGGEFIALDTRTWTYIATMSQAQISTQRWNSPEVQAGERQRNYLENICIEWLKNYVENGREDLERRVPPQVKVSARDEDDAMTLHCLVYGFHPRHVHVKWMKNGVDDVPSYHTTHVLPNPDGTYQIRVSAEVIPKEGDSYSCYVDHSSLGAPLSIVWEPEQRSAWVTPMVIAAVAVAIVLLGGLGFLLYR</sequence>
<proteinExistence type="inferred from homology"/>
<dbReference type="InterPro" id="IPR001039">
    <property type="entry name" value="MHC_I_a_a1/a2"/>
</dbReference>
<keyword evidence="3" id="KW-1133">Transmembrane helix</keyword>
<dbReference type="GO" id="GO:0006955">
    <property type="term" value="P:immune response"/>
    <property type="evidence" value="ECO:0007669"/>
    <property type="project" value="TreeGrafter"/>
</dbReference>
<dbReference type="InterPro" id="IPR037055">
    <property type="entry name" value="MHC_I-like_Ag-recog_sf"/>
</dbReference>
<dbReference type="PANTHER" id="PTHR16675:SF286">
    <property type="entry name" value="MHC CLASS I ANTIGEN"/>
    <property type="match status" value="1"/>
</dbReference>
<keyword evidence="3" id="KW-0812">Transmembrane</keyword>
<dbReference type="PROSITE" id="PS00290">
    <property type="entry name" value="IG_MHC"/>
    <property type="match status" value="1"/>
</dbReference>
<dbReference type="InterPro" id="IPR003006">
    <property type="entry name" value="Ig/MHC_CS"/>
</dbReference>
<feature type="domain" description="Ig-like" evidence="4">
    <location>
        <begin position="183"/>
        <end position="268"/>
    </location>
</feature>
<name>A0A8J6B5Z7_ELECQ</name>
<dbReference type="Proteomes" id="UP000770717">
    <property type="component" value="Unassembled WGS sequence"/>
</dbReference>
<dbReference type="InterPro" id="IPR050208">
    <property type="entry name" value="MHC_class-I_related"/>
</dbReference>
<dbReference type="GO" id="GO:0005615">
    <property type="term" value="C:extracellular space"/>
    <property type="evidence" value="ECO:0007669"/>
    <property type="project" value="TreeGrafter"/>
</dbReference>
<evidence type="ECO:0000313" key="5">
    <source>
        <dbReference type="EMBL" id="KAG9464717.1"/>
    </source>
</evidence>
<organism evidence="5 6">
    <name type="scientific">Eleutherodactylus coqui</name>
    <name type="common">Puerto Rican coqui</name>
    <dbReference type="NCBI Taxonomy" id="57060"/>
    <lineage>
        <taxon>Eukaryota</taxon>
        <taxon>Metazoa</taxon>
        <taxon>Chordata</taxon>
        <taxon>Craniata</taxon>
        <taxon>Vertebrata</taxon>
        <taxon>Euteleostomi</taxon>
        <taxon>Amphibia</taxon>
        <taxon>Batrachia</taxon>
        <taxon>Anura</taxon>
        <taxon>Neobatrachia</taxon>
        <taxon>Hyloidea</taxon>
        <taxon>Eleutherodactylidae</taxon>
        <taxon>Eleutherodactylinae</taxon>
        <taxon>Eleutherodactylus</taxon>
        <taxon>Eleutherodactylus</taxon>
    </lineage>
</organism>
<dbReference type="Pfam" id="PF07654">
    <property type="entry name" value="C1-set"/>
    <property type="match status" value="1"/>
</dbReference>
<evidence type="ECO:0000313" key="6">
    <source>
        <dbReference type="Proteomes" id="UP000770717"/>
    </source>
</evidence>
<accession>A0A8J6B5Z7</accession>
<keyword evidence="3" id="KW-0472">Membrane</keyword>